<dbReference type="AlphaFoldDB" id="A0ABD2PCN1"/>
<dbReference type="Gene3D" id="3.90.228.10">
    <property type="match status" value="1"/>
</dbReference>
<reference evidence="3 4" key="1">
    <citation type="journal article" date="2021" name="BMC Biol.">
        <title>Horizontally acquired antibacterial genes associated with adaptive radiation of ladybird beetles.</title>
        <authorList>
            <person name="Li H.S."/>
            <person name="Tang X.F."/>
            <person name="Huang Y.H."/>
            <person name="Xu Z.Y."/>
            <person name="Chen M.L."/>
            <person name="Du X.Y."/>
            <person name="Qiu B.Y."/>
            <person name="Chen P.T."/>
            <person name="Zhang W."/>
            <person name="Slipinski A."/>
            <person name="Escalona H.E."/>
            <person name="Waterhouse R.M."/>
            <person name="Zwick A."/>
            <person name="Pang H."/>
        </authorList>
    </citation>
    <scope>NUCLEOTIDE SEQUENCE [LARGE SCALE GENOMIC DNA]</scope>
    <source>
        <strain evidence="3">SYSU2018</strain>
    </source>
</reference>
<dbReference type="Pfam" id="PF00644">
    <property type="entry name" value="PARP"/>
    <property type="match status" value="1"/>
</dbReference>
<dbReference type="PANTHER" id="PTHR45740">
    <property type="entry name" value="POLY [ADP-RIBOSE] POLYMERASE"/>
    <property type="match status" value="1"/>
</dbReference>
<dbReference type="EC" id="2.4.2.-" evidence="1"/>
<protein>
    <recommendedName>
        <fullName evidence="1">Poly [ADP-ribose] polymerase</fullName>
        <shortName evidence="1">PARP</shortName>
        <ecNumber evidence="1">2.4.2.-</ecNumber>
    </recommendedName>
</protein>
<organism evidence="3 4">
    <name type="scientific">Cryptolaemus montrouzieri</name>
    <dbReference type="NCBI Taxonomy" id="559131"/>
    <lineage>
        <taxon>Eukaryota</taxon>
        <taxon>Metazoa</taxon>
        <taxon>Ecdysozoa</taxon>
        <taxon>Arthropoda</taxon>
        <taxon>Hexapoda</taxon>
        <taxon>Insecta</taxon>
        <taxon>Pterygota</taxon>
        <taxon>Neoptera</taxon>
        <taxon>Endopterygota</taxon>
        <taxon>Coleoptera</taxon>
        <taxon>Polyphaga</taxon>
        <taxon>Cucujiformia</taxon>
        <taxon>Coccinelloidea</taxon>
        <taxon>Coccinellidae</taxon>
        <taxon>Scymninae</taxon>
        <taxon>Scymnini</taxon>
        <taxon>Cryptolaemus</taxon>
    </lineage>
</organism>
<dbReference type="EMBL" id="JABFTP020000185">
    <property type="protein sequence ID" value="KAL3288551.1"/>
    <property type="molecule type" value="Genomic_DNA"/>
</dbReference>
<dbReference type="PANTHER" id="PTHR45740:SF2">
    <property type="entry name" value="POLY [ADP-RIBOSE] POLYMERASE"/>
    <property type="match status" value="1"/>
</dbReference>
<keyword evidence="1" id="KW-0328">Glycosyltransferase</keyword>
<gene>
    <name evidence="3" type="ORF">HHI36_002990</name>
</gene>
<keyword evidence="1" id="KW-0520">NAD</keyword>
<proteinExistence type="predicted"/>
<evidence type="ECO:0000313" key="4">
    <source>
        <dbReference type="Proteomes" id="UP001516400"/>
    </source>
</evidence>
<dbReference type="SUPFAM" id="SSF56399">
    <property type="entry name" value="ADP-ribosylation"/>
    <property type="match status" value="1"/>
</dbReference>
<dbReference type="InterPro" id="IPR012317">
    <property type="entry name" value="Poly(ADP-ribose)pol_cat_dom"/>
</dbReference>
<keyword evidence="4" id="KW-1185">Reference proteome</keyword>
<evidence type="ECO:0000256" key="1">
    <source>
        <dbReference type="RuleBase" id="RU362114"/>
    </source>
</evidence>
<feature type="domain" description="PARP catalytic" evidence="2">
    <location>
        <begin position="34"/>
        <end position="232"/>
    </location>
</feature>
<keyword evidence="1" id="KW-0808">Transferase</keyword>
<name>A0ABD2PCN1_9CUCU</name>
<dbReference type="GO" id="GO:0003950">
    <property type="term" value="F:NAD+ poly-ADP-ribosyltransferase activity"/>
    <property type="evidence" value="ECO:0007669"/>
    <property type="project" value="UniProtKB-UniRule"/>
</dbReference>
<comment type="caution">
    <text evidence="3">The sequence shown here is derived from an EMBL/GenBank/DDBJ whole genome shotgun (WGS) entry which is preliminary data.</text>
</comment>
<sequence length="232" mass="27182">MSYSRGVEDLDNAFKRMGISASNKYNKNYFPKSKPVLIYYNKSENKPSWVRHPHEEEEDSFIWKELTGRKFEKIAGPISNDYDISISEIYKNTNKYLERQYKLKKQKRKAVFGFCEERIMYHATDPDNVDEICSNNFNWRLSGQSRGHKYGYGVSFTPEPSFSHQFCKEIEKALVVTKVLICKSQIGSKDMILPSKGFDTTRSKSKKVFVKFEDSEFYPAYVVFYTDDSESE</sequence>
<accession>A0ABD2PCN1</accession>
<dbReference type="InterPro" id="IPR051712">
    <property type="entry name" value="ARTD-AVP"/>
</dbReference>
<evidence type="ECO:0000259" key="2">
    <source>
        <dbReference type="PROSITE" id="PS51059"/>
    </source>
</evidence>
<dbReference type="PROSITE" id="PS51059">
    <property type="entry name" value="PARP_CATALYTIC"/>
    <property type="match status" value="1"/>
</dbReference>
<evidence type="ECO:0000313" key="3">
    <source>
        <dbReference type="EMBL" id="KAL3288551.1"/>
    </source>
</evidence>
<dbReference type="Proteomes" id="UP001516400">
    <property type="component" value="Unassembled WGS sequence"/>
</dbReference>